<sequence>MCMPIPRKLLSAGQVLALSVCVLLMTSLASTLFAAPRDPGFPRLSDNTAASRKLEVRRQIKGHVQAMFALPARNEVIVVADGYLWRFSADGRLLDSLKEPGWMHRNGISFGDDSFVDWVHTGARVQKPYAPQVDGNALDAKQLDSVLAAARVVAFGRDKESAWAWLWDGDKAWKMDISRHRERVDTYCTPRSSTDDELSWRDTCLEGLGLPAPLMVEVRPGSFEGGYGGAPVRVEVVDFDRRRYHLEGGVRGYVAETVVGGVLKSLAPDLPGGLPERYWFGDAHTRLRLGDEVLQFKVFVARQKGDYEFLHAVDWWDPSSVMPGASPWLRVHMRGYMEFAGEEELWEHYRDDFGLYAVRPRRSPHDVPAPAQSLPAWEPAFEGPETKRDAVTGTVVLENGAEAHRWLRARPARMRISAPEVAVDADSPPLVGPPTAMRVEWGSPWDGDEHTVVEVKLDPATTRAAFARLPRGDGPARLLLRTPDLFGEADDMQLLLRLGDTDVALEPASIEYLRRPPFRPWHARDGEAAPPTRVAQMEQTAQRLLAGENDLLPRFQAQAEALARDTGMVARATPFITQGYALLLSGLNSSGRGDASMALVRHYLEEVHPRTAGQSDDPSVAYNTSVIVSQTLAVAVHRPQDADVGNAVMNTLLGPGFDPDEHPNSTLLYNLACYHSLQGDKAQMLRHVAAAVRLGKPAAQFRRDRDFERYWNDPDFEAALSVL</sequence>
<dbReference type="AlphaFoldDB" id="A0A1T4R7W4"/>
<protein>
    <submittedName>
        <fullName evidence="1">Uncharacterized protein</fullName>
    </submittedName>
</protein>
<gene>
    <name evidence="1" type="ORF">SAMN02745674_02028</name>
</gene>
<name>A0A1T4R7W4_9GAMM</name>
<dbReference type="Proteomes" id="UP000190061">
    <property type="component" value="Unassembled WGS sequence"/>
</dbReference>
<organism evidence="1 2">
    <name type="scientific">Lysobacter spongiicola DSM 21749</name>
    <dbReference type="NCBI Taxonomy" id="1122188"/>
    <lineage>
        <taxon>Bacteria</taxon>
        <taxon>Pseudomonadati</taxon>
        <taxon>Pseudomonadota</taxon>
        <taxon>Gammaproteobacteria</taxon>
        <taxon>Lysobacterales</taxon>
        <taxon>Lysobacteraceae</taxon>
        <taxon>Novilysobacter</taxon>
    </lineage>
</organism>
<dbReference type="NCBIfam" id="NF047558">
    <property type="entry name" value="TPR_END_plus"/>
    <property type="match status" value="1"/>
</dbReference>
<evidence type="ECO:0000313" key="1">
    <source>
        <dbReference type="EMBL" id="SKA12142.1"/>
    </source>
</evidence>
<keyword evidence="2" id="KW-1185">Reference proteome</keyword>
<reference evidence="1 2" key="1">
    <citation type="submission" date="2017-02" db="EMBL/GenBank/DDBJ databases">
        <authorList>
            <person name="Peterson S.W."/>
        </authorList>
    </citation>
    <scope>NUCLEOTIDE SEQUENCE [LARGE SCALE GENOMIC DNA]</scope>
    <source>
        <strain evidence="1 2">DSM 21749</strain>
    </source>
</reference>
<accession>A0A1T4R7W4</accession>
<proteinExistence type="predicted"/>
<dbReference type="STRING" id="1122188.SAMN02745674_02028"/>
<evidence type="ECO:0000313" key="2">
    <source>
        <dbReference type="Proteomes" id="UP000190061"/>
    </source>
</evidence>
<dbReference type="EMBL" id="FUXP01000007">
    <property type="protein sequence ID" value="SKA12142.1"/>
    <property type="molecule type" value="Genomic_DNA"/>
</dbReference>